<keyword evidence="4" id="KW-0812">Transmembrane</keyword>
<dbReference type="InterPro" id="IPR050482">
    <property type="entry name" value="Sensor_HK_TwoCompSys"/>
</dbReference>
<proteinExistence type="predicted"/>
<dbReference type="PANTHER" id="PTHR24421:SF61">
    <property type="entry name" value="OXYGEN SENSOR HISTIDINE KINASE NREB"/>
    <property type="match status" value="1"/>
</dbReference>
<evidence type="ECO:0000313" key="7">
    <source>
        <dbReference type="EMBL" id="EJF47935.1"/>
    </source>
</evidence>
<feature type="transmembrane region" description="Helical" evidence="4">
    <location>
        <begin position="122"/>
        <end position="139"/>
    </location>
</feature>
<organism evidence="7 8">
    <name type="scientific">Schaalia georgiae F0490</name>
    <dbReference type="NCBI Taxonomy" id="1125717"/>
    <lineage>
        <taxon>Bacteria</taxon>
        <taxon>Bacillati</taxon>
        <taxon>Actinomycetota</taxon>
        <taxon>Actinomycetes</taxon>
        <taxon>Actinomycetales</taxon>
        <taxon>Actinomycetaceae</taxon>
        <taxon>Schaalia</taxon>
    </lineage>
</organism>
<comment type="caution">
    <text evidence="7">The sequence shown here is derived from an EMBL/GenBank/DDBJ whole genome shotgun (WGS) entry which is preliminary data.</text>
</comment>
<keyword evidence="4" id="KW-0472">Membrane</keyword>
<dbReference type="PATRIC" id="fig|1125717.3.peg.396"/>
<dbReference type="InterPro" id="IPR007168">
    <property type="entry name" value="Phageshock_PspC_N"/>
</dbReference>
<feature type="domain" description="Histidine kinase/HSP90-like ATPase" evidence="6">
    <location>
        <begin position="281"/>
        <end position="364"/>
    </location>
</feature>
<evidence type="ECO:0000256" key="1">
    <source>
        <dbReference type="ARBA" id="ARBA00022679"/>
    </source>
</evidence>
<keyword evidence="1" id="KW-0808">Transferase</keyword>
<evidence type="ECO:0000256" key="2">
    <source>
        <dbReference type="ARBA" id="ARBA00022777"/>
    </source>
</evidence>
<evidence type="ECO:0000313" key="8">
    <source>
        <dbReference type="Proteomes" id="UP000004578"/>
    </source>
</evidence>
<keyword evidence="4" id="KW-1133">Transmembrane helix</keyword>
<reference evidence="7 8" key="1">
    <citation type="submission" date="2012-05" db="EMBL/GenBank/DDBJ databases">
        <authorList>
            <person name="Harkins D.M."/>
            <person name="Madupu R."/>
            <person name="Durkin A.S."/>
            <person name="Torralba M."/>
            <person name="Methe B."/>
            <person name="Sutton G.G."/>
            <person name="Nelson K.E."/>
        </authorList>
    </citation>
    <scope>NUCLEOTIDE SEQUENCE [LARGE SCALE GENOMIC DNA]</scope>
    <source>
        <strain evidence="7 8">F0490</strain>
    </source>
</reference>
<feature type="transmembrane region" description="Helical" evidence="4">
    <location>
        <begin position="39"/>
        <end position="59"/>
    </location>
</feature>
<dbReference type="InterPro" id="IPR003594">
    <property type="entry name" value="HATPase_dom"/>
</dbReference>
<dbReference type="GO" id="GO:0000160">
    <property type="term" value="P:phosphorelay signal transduction system"/>
    <property type="evidence" value="ECO:0007669"/>
    <property type="project" value="UniProtKB-KW"/>
</dbReference>
<gene>
    <name evidence="7" type="ORF">HMPREF1317_2103</name>
</gene>
<dbReference type="InterPro" id="IPR036890">
    <property type="entry name" value="HATPase_C_sf"/>
</dbReference>
<dbReference type="Proteomes" id="UP000004578">
    <property type="component" value="Unassembled WGS sequence"/>
</dbReference>
<evidence type="ECO:0000259" key="6">
    <source>
        <dbReference type="Pfam" id="PF13581"/>
    </source>
</evidence>
<evidence type="ECO:0000256" key="4">
    <source>
        <dbReference type="SAM" id="Phobius"/>
    </source>
</evidence>
<feature type="domain" description="Phage shock protein PspC N-terminal" evidence="5">
    <location>
        <begin position="20"/>
        <end position="64"/>
    </location>
</feature>
<dbReference type="AlphaFoldDB" id="J1HPH3"/>
<name>J1HPH3_9ACTO</name>
<dbReference type="SUPFAM" id="SSF55874">
    <property type="entry name" value="ATPase domain of HSP90 chaperone/DNA topoisomerase II/histidine kinase"/>
    <property type="match status" value="1"/>
</dbReference>
<dbReference type="PANTHER" id="PTHR24421">
    <property type="entry name" value="NITRATE/NITRITE SENSOR PROTEIN NARX-RELATED"/>
    <property type="match status" value="1"/>
</dbReference>
<feature type="transmembrane region" description="Helical" evidence="4">
    <location>
        <begin position="97"/>
        <end position="115"/>
    </location>
</feature>
<keyword evidence="8" id="KW-1185">Reference proteome</keyword>
<protein>
    <submittedName>
        <fullName evidence="7">PspC domain protein</fullName>
    </submittedName>
</protein>
<keyword evidence="2" id="KW-0418">Kinase</keyword>
<keyword evidence="3" id="KW-0902">Two-component regulatory system</keyword>
<sequence>MERPPLRRASASSTDMPTPWMGGVCSGLSVHLGIPVNTLRLITVGSAAVGVGVLIYLWLWGTVPVDRPGDEERGGTGIGQRLVVVEDRAQAVARNRLAMAGACLIALAAVGLLLARTRVVEWRDITASIFIVTGIALVWSQSLNLRGWKSLRFLAAVGGGLVLLASGIVLAASRANPAVILWRGGLIGAALVAGVLFAMAPLLLRANKDLSEAEAKRVRETERADIAAHLHDSVLQALTLIRASADDPARVRAIALSEERELRSWLYTGRTESASSLAAAVEEAVGAVEARYGVPISVVTVSDTSAGAGELALVAALGEAAQNAVKHGEPPVSVYMEVRPDRVEAYVKDNGPGFDMGTVADDRHGVKDSIIGRMARAGGTARIRRRTPGTEVELIVPRSDTLGGTPD</sequence>
<dbReference type="EMBL" id="AKFS01000063">
    <property type="protein sequence ID" value="EJF47935.1"/>
    <property type="molecule type" value="Genomic_DNA"/>
</dbReference>
<feature type="transmembrane region" description="Helical" evidence="4">
    <location>
        <begin position="184"/>
        <end position="204"/>
    </location>
</feature>
<dbReference type="Pfam" id="PF13581">
    <property type="entry name" value="HATPase_c_2"/>
    <property type="match status" value="1"/>
</dbReference>
<dbReference type="GO" id="GO:0016301">
    <property type="term" value="F:kinase activity"/>
    <property type="evidence" value="ECO:0007669"/>
    <property type="project" value="UniProtKB-KW"/>
</dbReference>
<evidence type="ECO:0000259" key="5">
    <source>
        <dbReference type="Pfam" id="PF04024"/>
    </source>
</evidence>
<dbReference type="Gene3D" id="3.30.565.10">
    <property type="entry name" value="Histidine kinase-like ATPase, C-terminal domain"/>
    <property type="match status" value="1"/>
</dbReference>
<dbReference type="Pfam" id="PF04024">
    <property type="entry name" value="PspC"/>
    <property type="match status" value="1"/>
</dbReference>
<evidence type="ECO:0000256" key="3">
    <source>
        <dbReference type="ARBA" id="ARBA00023012"/>
    </source>
</evidence>
<feature type="transmembrane region" description="Helical" evidence="4">
    <location>
        <begin position="151"/>
        <end position="172"/>
    </location>
</feature>
<accession>J1HPH3</accession>